<gene>
    <name evidence="1" type="ORF">IBL28_21455</name>
</gene>
<organism evidence="1 2">
    <name type="scientific">Sinomicrobium weinanense</name>
    <dbReference type="NCBI Taxonomy" id="2842200"/>
    <lineage>
        <taxon>Bacteria</taxon>
        <taxon>Pseudomonadati</taxon>
        <taxon>Bacteroidota</taxon>
        <taxon>Flavobacteriia</taxon>
        <taxon>Flavobacteriales</taxon>
        <taxon>Flavobacteriaceae</taxon>
        <taxon>Sinomicrobium</taxon>
    </lineage>
</organism>
<dbReference type="Gene3D" id="3.30.530.20">
    <property type="match status" value="1"/>
</dbReference>
<dbReference type="RefSeq" id="WP_187967661.1">
    <property type="nucleotide sequence ID" value="NZ_JACVDC010000131.1"/>
</dbReference>
<proteinExistence type="predicted"/>
<comment type="caution">
    <text evidence="1">The sequence shown here is derived from an EMBL/GenBank/DDBJ whole genome shotgun (WGS) entry which is preliminary data.</text>
</comment>
<dbReference type="AlphaFoldDB" id="A0A926Q4G7"/>
<protein>
    <submittedName>
        <fullName evidence="1">SRPBCC family protein</fullName>
    </submittedName>
</protein>
<evidence type="ECO:0000313" key="1">
    <source>
        <dbReference type="EMBL" id="MBC9798547.1"/>
    </source>
</evidence>
<accession>A0A926Q4G7</accession>
<evidence type="ECO:0000313" key="2">
    <source>
        <dbReference type="Proteomes" id="UP000653730"/>
    </source>
</evidence>
<keyword evidence="2" id="KW-1185">Reference proteome</keyword>
<name>A0A926Q4G7_9FLAO</name>
<dbReference type="EMBL" id="JACVDC010000131">
    <property type="protein sequence ID" value="MBC9798547.1"/>
    <property type="molecule type" value="Genomic_DNA"/>
</dbReference>
<reference evidence="1 2" key="1">
    <citation type="submission" date="2020-09" db="EMBL/GenBank/DDBJ databases">
        <title>Sinomicrobium weinanense sp. nov., a halophilic bacteria isolated from saline-alkali soil.</title>
        <authorList>
            <person name="Wu P."/>
            <person name="Ren H."/>
            <person name="Mei Y."/>
            <person name="Liang Y."/>
            <person name="Chen Z."/>
        </authorList>
    </citation>
    <scope>NUCLEOTIDE SEQUENCE [LARGE SCALE GENOMIC DNA]</scope>
    <source>
        <strain evidence="1 2">FJxs</strain>
    </source>
</reference>
<sequence length="132" mass="14806">MTYPVKNISISINKPADEVYQFASNPENFPAWVAFIKSTTREKANIWAAKTDLGNIKIAFTPKNNLGIIDHLVTLPDGSTVNNPMRVVANGKGSEFIFTLFWMPGRTEEEFNQDAKMVESDLQDLKNILEKG</sequence>
<dbReference type="InterPro" id="IPR023393">
    <property type="entry name" value="START-like_dom_sf"/>
</dbReference>
<dbReference type="Proteomes" id="UP000653730">
    <property type="component" value="Unassembled WGS sequence"/>
</dbReference>
<dbReference type="SUPFAM" id="SSF55961">
    <property type="entry name" value="Bet v1-like"/>
    <property type="match status" value="1"/>
</dbReference>